<feature type="domain" description="PAC" evidence="10">
    <location>
        <begin position="449"/>
        <end position="500"/>
    </location>
</feature>
<dbReference type="Pfam" id="PF00512">
    <property type="entry name" value="HisKA"/>
    <property type="match status" value="1"/>
</dbReference>
<feature type="domain" description="PAC" evidence="10">
    <location>
        <begin position="275"/>
        <end position="327"/>
    </location>
</feature>
<dbReference type="InterPro" id="IPR001610">
    <property type="entry name" value="PAC"/>
</dbReference>
<dbReference type="SUPFAM" id="SSF55785">
    <property type="entry name" value="PYP-like sensor domain (PAS domain)"/>
    <property type="match status" value="3"/>
</dbReference>
<dbReference type="Pfam" id="PF02518">
    <property type="entry name" value="HATPase_c"/>
    <property type="match status" value="1"/>
</dbReference>
<dbReference type="PANTHER" id="PTHR43304">
    <property type="entry name" value="PHYTOCHROME-LIKE PROTEIN CPH1"/>
    <property type="match status" value="1"/>
</dbReference>
<dbReference type="SMART" id="SM00086">
    <property type="entry name" value="PAC"/>
    <property type="match status" value="3"/>
</dbReference>
<dbReference type="FunFam" id="3.30.450.20:FF:000099">
    <property type="entry name" value="Sensory box sensor histidine kinase"/>
    <property type="match status" value="1"/>
</dbReference>
<dbReference type="Proteomes" id="UP001223520">
    <property type="component" value="Chromosome"/>
</dbReference>
<dbReference type="InterPro" id="IPR003594">
    <property type="entry name" value="HATPase_dom"/>
</dbReference>
<dbReference type="SMART" id="SM00387">
    <property type="entry name" value="HATPase_c"/>
    <property type="match status" value="1"/>
</dbReference>
<comment type="catalytic activity">
    <reaction evidence="1">
        <text>ATP + protein L-histidine = ADP + protein N-phospho-L-histidine.</text>
        <dbReference type="EC" id="2.7.13.3"/>
    </reaction>
</comment>
<name>A0AAJ6NRB7_9CYAN</name>
<evidence type="ECO:0000256" key="1">
    <source>
        <dbReference type="ARBA" id="ARBA00000085"/>
    </source>
</evidence>
<evidence type="ECO:0000313" key="12">
    <source>
        <dbReference type="Proteomes" id="UP001223520"/>
    </source>
</evidence>
<dbReference type="PROSITE" id="PS50113">
    <property type="entry name" value="PAC"/>
    <property type="match status" value="3"/>
</dbReference>
<dbReference type="PROSITE" id="PS50112">
    <property type="entry name" value="PAS"/>
    <property type="match status" value="3"/>
</dbReference>
<keyword evidence="7" id="KW-0175">Coiled coil</keyword>
<dbReference type="InterPro" id="IPR000014">
    <property type="entry name" value="PAS"/>
</dbReference>
<dbReference type="Pfam" id="PF00989">
    <property type="entry name" value="PAS"/>
    <property type="match status" value="1"/>
</dbReference>
<feature type="coiled-coil region" evidence="7">
    <location>
        <begin position="318"/>
        <end position="384"/>
    </location>
</feature>
<dbReference type="InterPro" id="IPR013655">
    <property type="entry name" value="PAS_fold_3"/>
</dbReference>
<dbReference type="InterPro" id="IPR003661">
    <property type="entry name" value="HisK_dim/P_dom"/>
</dbReference>
<dbReference type="Gene3D" id="3.30.450.40">
    <property type="match status" value="1"/>
</dbReference>
<reference evidence="11 12" key="1">
    <citation type="journal article" date="2023" name="Limnol Oceanogr Lett">
        <title>Environmental adaptations by the intertidal Antarctic cyanobacterium Halotia branconii CENA392 as revealed using long-read genome sequencing.</title>
        <authorList>
            <person name="Dextro R.B."/>
            <person name="Delbaje E."/>
            <person name="Freitas P.N.N."/>
            <person name="Geraldes V."/>
            <person name="Pinto E."/>
            <person name="Long P.F."/>
            <person name="Fiore M.F."/>
        </authorList>
    </citation>
    <scope>NUCLEOTIDE SEQUENCE [LARGE SCALE GENOMIC DNA]</scope>
    <source>
        <strain evidence="11 12">CENA392</strain>
    </source>
</reference>
<accession>A0AAJ6NRB7</accession>
<sequence length="923" mass="105092">MTFQVVLLQIVDNTTVALSRLLQLWFIKLTAQVIDIIRHYQSQLIKFLGALLSSNDNEKQQFQSNSLDVTVADNQDQWRYQAIVEDQTELICRYLPDTTILYVNDAYCRYFGIDRDELIGKSYTPVIFEADRTEVTRLVNSMNCSNPQVTIENRVIVNEQVRWTQWHNHCFYDEHGQAVECQSVGRDITRLKEIETELRESEGRYRTLIETIPQLVWVAQADGVTRIDYNQRWFDYTGQTPEAVMGKGWLSVMHPDDVESTLNHWPNAVAAGTSYEAEYRLRRADGVYVWHLSKAEPVQNQQGQIVRWYGTCTDISERKRYEAEHQQAEAALQQLNETLELRIAQRTAELITVNETLRQEIQERQQAEALLKSSEERFRRAIVEAPFPIFIHAEEGEILQMSQAILDITGYSSDEIHTIADWTERAYGERQRDILAQINRLYKLNRRINEGEFEVRTKSGKTRTWLFSSAPLGRLNGTRLVISMAADITERKQAKVALANRIKQQAAVAQLSQVALSGLDLTALFDQTTRLVADSLAVEYCKVLELLPNGRSLLLRSGVGWQADLVGQATVSSDRTSQAGYTLLSDNPVIVKDLRVETRFNSPPLLIEHGVISSMSMIIQGQDNRPFGVLGVHSKQHRDFTQDDINFLQAVSNLLATAIQRKQTEQKLYQLNLTLEQRVQDRTQALEAANQELEAFSYSVAHDLRAPLRAIQGFAQVLIEDYDAALDDLGQEYIHRMATSAEHLDILIQDLLTYSRLGRTEVHLQRVSVAAVLEGVLADLQPTLQFKQPKIKIDSNLPVVYAQRSVLKQVLSNLIDNAFKFVALDLEPQIRIWAERQELLGSDSQVNPQRVRIWVEDNGIGIDPKHQERIFKAFERLHGVEAYPGTGIGLAIVKRGIERLGGQVGVESTLNQGSRFWIELALG</sequence>
<dbReference type="EC" id="2.7.13.3" evidence="2"/>
<dbReference type="InterPro" id="IPR029016">
    <property type="entry name" value="GAF-like_dom_sf"/>
</dbReference>
<dbReference type="InterPro" id="IPR013656">
    <property type="entry name" value="PAS_4"/>
</dbReference>
<dbReference type="AlphaFoldDB" id="A0AAJ6NRB7"/>
<keyword evidence="6" id="KW-0902">Two-component regulatory system</keyword>
<dbReference type="PROSITE" id="PS50109">
    <property type="entry name" value="HIS_KIN"/>
    <property type="match status" value="1"/>
</dbReference>
<keyword evidence="12" id="KW-1185">Reference proteome</keyword>
<dbReference type="SMART" id="SM00091">
    <property type="entry name" value="PAS"/>
    <property type="match status" value="3"/>
</dbReference>
<dbReference type="GO" id="GO:0000155">
    <property type="term" value="F:phosphorelay sensor kinase activity"/>
    <property type="evidence" value="ECO:0007669"/>
    <property type="project" value="InterPro"/>
</dbReference>
<keyword evidence="3" id="KW-0597">Phosphoprotein</keyword>
<dbReference type="InterPro" id="IPR004358">
    <property type="entry name" value="Sig_transdc_His_kin-like_C"/>
</dbReference>
<evidence type="ECO:0000256" key="7">
    <source>
        <dbReference type="SAM" id="Coils"/>
    </source>
</evidence>
<evidence type="ECO:0000259" key="8">
    <source>
        <dbReference type="PROSITE" id="PS50109"/>
    </source>
</evidence>
<dbReference type="Gene3D" id="3.30.450.20">
    <property type="entry name" value="PAS domain"/>
    <property type="match status" value="3"/>
</dbReference>
<feature type="domain" description="PAS" evidence="9">
    <location>
        <begin position="374"/>
        <end position="416"/>
    </location>
</feature>
<dbReference type="CDD" id="cd00130">
    <property type="entry name" value="PAS"/>
    <property type="match status" value="3"/>
</dbReference>
<dbReference type="Gene3D" id="3.30.565.10">
    <property type="entry name" value="Histidine kinase-like ATPase, C-terminal domain"/>
    <property type="match status" value="1"/>
</dbReference>
<dbReference type="RefSeq" id="WP_281482572.1">
    <property type="nucleotide sequence ID" value="NZ_CP124543.1"/>
</dbReference>
<feature type="domain" description="Histidine kinase" evidence="8">
    <location>
        <begin position="699"/>
        <end position="923"/>
    </location>
</feature>
<evidence type="ECO:0000313" key="11">
    <source>
        <dbReference type="EMBL" id="WGV25270.1"/>
    </source>
</evidence>
<evidence type="ECO:0000256" key="5">
    <source>
        <dbReference type="ARBA" id="ARBA00022777"/>
    </source>
</evidence>
<protein>
    <recommendedName>
        <fullName evidence="2">histidine kinase</fullName>
        <ecNumber evidence="2">2.7.13.3</ecNumber>
    </recommendedName>
</protein>
<dbReference type="PANTHER" id="PTHR43304:SF1">
    <property type="entry name" value="PAC DOMAIN-CONTAINING PROTEIN"/>
    <property type="match status" value="1"/>
</dbReference>
<dbReference type="InterPro" id="IPR036890">
    <property type="entry name" value="HATPase_C_sf"/>
</dbReference>
<evidence type="ECO:0000256" key="4">
    <source>
        <dbReference type="ARBA" id="ARBA00022679"/>
    </source>
</evidence>
<feature type="domain" description="PAS" evidence="9">
    <location>
        <begin position="201"/>
        <end position="272"/>
    </location>
</feature>
<feature type="domain" description="PAC" evidence="10">
    <location>
        <begin position="145"/>
        <end position="200"/>
    </location>
</feature>
<dbReference type="SUPFAM" id="SSF47384">
    <property type="entry name" value="Homodimeric domain of signal transducing histidine kinase"/>
    <property type="match status" value="1"/>
</dbReference>
<dbReference type="EMBL" id="CP124543">
    <property type="protein sequence ID" value="WGV25270.1"/>
    <property type="molecule type" value="Genomic_DNA"/>
</dbReference>
<dbReference type="Pfam" id="PF08448">
    <property type="entry name" value="PAS_4"/>
    <property type="match status" value="1"/>
</dbReference>
<dbReference type="GO" id="GO:0006355">
    <property type="term" value="P:regulation of DNA-templated transcription"/>
    <property type="evidence" value="ECO:0007669"/>
    <property type="project" value="InterPro"/>
</dbReference>
<evidence type="ECO:0000256" key="2">
    <source>
        <dbReference type="ARBA" id="ARBA00012438"/>
    </source>
</evidence>
<dbReference type="KEGG" id="hbq:QI031_26560"/>
<dbReference type="Gene3D" id="1.10.287.130">
    <property type="match status" value="1"/>
</dbReference>
<keyword evidence="4" id="KW-0808">Transferase</keyword>
<dbReference type="SUPFAM" id="SSF55874">
    <property type="entry name" value="ATPase domain of HSP90 chaperone/DNA topoisomerase II/histidine kinase"/>
    <property type="match status" value="1"/>
</dbReference>
<dbReference type="SUPFAM" id="SSF55781">
    <property type="entry name" value="GAF domain-like"/>
    <property type="match status" value="1"/>
</dbReference>
<dbReference type="InterPro" id="IPR003018">
    <property type="entry name" value="GAF"/>
</dbReference>
<proteinExistence type="predicted"/>
<dbReference type="InterPro" id="IPR052162">
    <property type="entry name" value="Sensor_kinase/Photoreceptor"/>
</dbReference>
<dbReference type="SMART" id="SM00065">
    <property type="entry name" value="GAF"/>
    <property type="match status" value="1"/>
</dbReference>
<dbReference type="PRINTS" id="PR00344">
    <property type="entry name" value="BCTRLSENSOR"/>
</dbReference>
<evidence type="ECO:0000259" key="9">
    <source>
        <dbReference type="PROSITE" id="PS50112"/>
    </source>
</evidence>
<dbReference type="InterPro" id="IPR005467">
    <property type="entry name" value="His_kinase_dom"/>
</dbReference>
<dbReference type="SMART" id="SM00388">
    <property type="entry name" value="HisKA"/>
    <property type="match status" value="1"/>
</dbReference>
<gene>
    <name evidence="11" type="ORF">QI031_26560</name>
</gene>
<dbReference type="FunFam" id="1.10.287.130:FF:000070">
    <property type="entry name" value="Histidine kinase sensor protein"/>
    <property type="match status" value="1"/>
</dbReference>
<evidence type="ECO:0000259" key="10">
    <source>
        <dbReference type="PROSITE" id="PS50113"/>
    </source>
</evidence>
<keyword evidence="5" id="KW-0418">Kinase</keyword>
<organism evidence="11 12">
    <name type="scientific">Halotia branconii CENA392</name>
    <dbReference type="NCBI Taxonomy" id="1539056"/>
    <lineage>
        <taxon>Bacteria</taxon>
        <taxon>Bacillati</taxon>
        <taxon>Cyanobacteriota</taxon>
        <taxon>Cyanophyceae</taxon>
        <taxon>Nostocales</taxon>
        <taxon>Nodulariaceae</taxon>
        <taxon>Halotia</taxon>
    </lineage>
</organism>
<dbReference type="InterPro" id="IPR013767">
    <property type="entry name" value="PAS_fold"/>
</dbReference>
<dbReference type="InterPro" id="IPR036097">
    <property type="entry name" value="HisK_dim/P_sf"/>
</dbReference>
<dbReference type="InterPro" id="IPR035965">
    <property type="entry name" value="PAS-like_dom_sf"/>
</dbReference>
<dbReference type="InterPro" id="IPR000700">
    <property type="entry name" value="PAS-assoc_C"/>
</dbReference>
<evidence type="ECO:0000256" key="6">
    <source>
        <dbReference type="ARBA" id="ARBA00023012"/>
    </source>
</evidence>
<dbReference type="Pfam" id="PF01590">
    <property type="entry name" value="GAF"/>
    <property type="match status" value="1"/>
</dbReference>
<feature type="domain" description="PAS" evidence="9">
    <location>
        <begin position="76"/>
        <end position="140"/>
    </location>
</feature>
<dbReference type="Pfam" id="PF08447">
    <property type="entry name" value="PAS_3"/>
    <property type="match status" value="1"/>
</dbReference>
<dbReference type="NCBIfam" id="TIGR00229">
    <property type="entry name" value="sensory_box"/>
    <property type="match status" value="3"/>
</dbReference>
<evidence type="ECO:0000256" key="3">
    <source>
        <dbReference type="ARBA" id="ARBA00022553"/>
    </source>
</evidence>
<dbReference type="CDD" id="cd00082">
    <property type="entry name" value="HisKA"/>
    <property type="match status" value="1"/>
</dbReference>